<comment type="caution">
    <text evidence="2">The sequence shown here is derived from an EMBL/GenBank/DDBJ whole genome shotgun (WGS) entry which is preliminary data.</text>
</comment>
<dbReference type="AlphaFoldDB" id="A0A1M7KS39"/>
<evidence type="ECO:0000256" key="1">
    <source>
        <dbReference type="SAM" id="SignalP"/>
    </source>
</evidence>
<dbReference type="EMBL" id="SOEF01000012">
    <property type="protein sequence ID" value="TDX44419.1"/>
    <property type="molecule type" value="Genomic_DNA"/>
</dbReference>
<protein>
    <submittedName>
        <fullName evidence="2">Uncharacterized protein</fullName>
    </submittedName>
</protein>
<gene>
    <name evidence="2" type="ORF">C7954_11214</name>
</gene>
<accession>A0A1M7KS39</accession>
<proteinExistence type="predicted"/>
<dbReference type="GeneID" id="57012536"/>
<evidence type="ECO:0000313" key="2">
    <source>
        <dbReference type="EMBL" id="TDX44419.1"/>
    </source>
</evidence>
<dbReference type="RefSeq" id="WP_073158104.1">
    <property type="nucleotide sequence ID" value="NZ_FNDF01000008.1"/>
</dbReference>
<evidence type="ECO:0000313" key="3">
    <source>
        <dbReference type="Proteomes" id="UP000295472"/>
    </source>
</evidence>
<feature type="chain" id="PRO_5043148350" evidence="1">
    <location>
        <begin position="25"/>
        <end position="114"/>
    </location>
</feature>
<reference evidence="2 3" key="1">
    <citation type="submission" date="2019-03" db="EMBL/GenBank/DDBJ databases">
        <title>Subsurface microbial communities from deep shales in Ohio and West Virginia, USA.</title>
        <authorList>
            <person name="Wrighton K."/>
        </authorList>
    </citation>
    <scope>NUCLEOTIDE SEQUENCE [LARGE SCALE GENOMIC DNA]</scope>
    <source>
        <strain evidence="2 3">DSMZ 11287</strain>
    </source>
</reference>
<organism evidence="2 3">
    <name type="scientific">Halanaerobium congolense</name>
    <dbReference type="NCBI Taxonomy" id="54121"/>
    <lineage>
        <taxon>Bacteria</taxon>
        <taxon>Bacillati</taxon>
        <taxon>Bacillota</taxon>
        <taxon>Clostridia</taxon>
        <taxon>Halanaerobiales</taxon>
        <taxon>Halanaerobiaceae</taxon>
        <taxon>Halanaerobium</taxon>
    </lineage>
</organism>
<keyword evidence="1" id="KW-0732">Signal</keyword>
<feature type="signal peptide" evidence="1">
    <location>
        <begin position="1"/>
        <end position="24"/>
    </location>
</feature>
<sequence length="114" mass="13170">MKKYLLILILFFVTLSIFSSAAVAAEGDMYFLRYDKAQLISVNFNTNLIGRYSKNGDQYDPYLAYEIKSLTKDNGYNIVTFYTSSAKTATGKYVFNSNWTELNISGNIYERVYW</sequence>
<dbReference type="Proteomes" id="UP000295472">
    <property type="component" value="Unassembled WGS sequence"/>
</dbReference>
<name>A0A1M7KS39_9FIRM</name>